<dbReference type="RefSeq" id="WP_203819689.1">
    <property type="nucleotide sequence ID" value="NZ_BAAABP010000052.1"/>
</dbReference>
<keyword evidence="4" id="KW-1185">Reference proteome</keyword>
<evidence type="ECO:0000313" key="3">
    <source>
        <dbReference type="EMBL" id="GIE13245.1"/>
    </source>
</evidence>
<dbReference type="GO" id="GO:0004512">
    <property type="term" value="F:inositol-3-phosphate synthase activity"/>
    <property type="evidence" value="ECO:0007669"/>
    <property type="project" value="InterPro"/>
</dbReference>
<dbReference type="GO" id="GO:0008654">
    <property type="term" value="P:phospholipid biosynthetic process"/>
    <property type="evidence" value="ECO:0007669"/>
    <property type="project" value="InterPro"/>
</dbReference>
<evidence type="ECO:0000259" key="2">
    <source>
        <dbReference type="Pfam" id="PF01658"/>
    </source>
</evidence>
<comment type="caution">
    <text evidence="3">The sequence shown here is derived from an EMBL/GenBank/DDBJ whole genome shotgun (WGS) entry which is preliminary data.</text>
</comment>
<name>A0A919MI25_9ACTN</name>
<dbReference type="Gene3D" id="3.30.360.10">
    <property type="entry name" value="Dihydrodipicolinate Reductase, domain 2"/>
    <property type="match status" value="1"/>
</dbReference>
<dbReference type="SUPFAM" id="SSF51735">
    <property type="entry name" value="NAD(P)-binding Rossmann-fold domains"/>
    <property type="match status" value="1"/>
</dbReference>
<dbReference type="InterPro" id="IPR002587">
    <property type="entry name" value="Myo-inos-1-P_Synthase"/>
</dbReference>
<organism evidence="3 4">
    <name type="scientific">Paractinoplanes ferrugineus</name>
    <dbReference type="NCBI Taxonomy" id="113564"/>
    <lineage>
        <taxon>Bacteria</taxon>
        <taxon>Bacillati</taxon>
        <taxon>Actinomycetota</taxon>
        <taxon>Actinomycetes</taxon>
        <taxon>Micromonosporales</taxon>
        <taxon>Micromonosporaceae</taxon>
        <taxon>Paractinoplanes</taxon>
    </lineage>
</organism>
<accession>A0A919MI25</accession>
<protein>
    <submittedName>
        <fullName evidence="3">Myo-inositol-1-phosphate synthase</fullName>
    </submittedName>
</protein>
<dbReference type="SUPFAM" id="SSF55347">
    <property type="entry name" value="Glyceraldehyde-3-phosphate dehydrogenase-like, C-terminal domain"/>
    <property type="match status" value="1"/>
</dbReference>
<dbReference type="Gene3D" id="3.40.50.720">
    <property type="entry name" value="NAD(P)-binding Rossmann-like Domain"/>
    <property type="match status" value="1"/>
</dbReference>
<evidence type="ECO:0000313" key="4">
    <source>
        <dbReference type="Proteomes" id="UP000598174"/>
    </source>
</evidence>
<dbReference type="InterPro" id="IPR013021">
    <property type="entry name" value="Myo-inos-1-P_Synthase_GAPDH"/>
</dbReference>
<proteinExistence type="inferred from homology"/>
<dbReference type="EMBL" id="BOMM01000047">
    <property type="protein sequence ID" value="GIE13245.1"/>
    <property type="molecule type" value="Genomic_DNA"/>
</dbReference>
<dbReference type="Pfam" id="PF07994">
    <property type="entry name" value="NAD_binding_5"/>
    <property type="match status" value="1"/>
</dbReference>
<dbReference type="GO" id="GO:0006021">
    <property type="term" value="P:inositol biosynthetic process"/>
    <property type="evidence" value="ECO:0007669"/>
    <property type="project" value="InterPro"/>
</dbReference>
<sequence>MRTGVWLVGARGSVGVTAIVGLSALRAGLAETIGCVTELPHFREAGIPPLDALVVGGHDIVDTPLQKRAEELGAAGVVPADLVSAMSAEIAEVETDIRPLPGGATQADIAEAVMADLTEFRNRRALDELVVVNVASTEPQAPGDPAHDDLDTLRAALRQSGEVLPPSSLIAYAAFEAGCSFVDFTPSTGARLPALDSLARERRVPYAGSDGKTGETLVRSALAPMFAQRNLRVNSWSGTNLLGGGDGARLAEPGANAAKTQSKSKVLESVLGYRPQGVTRIDFVEELGDFKTAWDLISFSGFLGTRMRMELTWHGCDSALAAPLVLDLARLTAAAQHAGRVGPLGELGFFFKDPVGTAEASLADQWAGLIEFATGLAPA</sequence>
<gene>
    <name evidence="3" type="ORF">Afe05nite_50850</name>
</gene>
<dbReference type="InterPro" id="IPR036291">
    <property type="entry name" value="NAD(P)-bd_dom_sf"/>
</dbReference>
<dbReference type="Pfam" id="PF01658">
    <property type="entry name" value="Inos-1-P_synth"/>
    <property type="match status" value="1"/>
</dbReference>
<dbReference type="PANTHER" id="PTHR11510">
    <property type="entry name" value="MYO-INOSITOL-1 PHOSPHATE SYNTHASE"/>
    <property type="match status" value="1"/>
</dbReference>
<dbReference type="PIRSF" id="PIRSF015578">
    <property type="entry name" value="Myoinos-ppht_syn"/>
    <property type="match status" value="1"/>
</dbReference>
<dbReference type="Proteomes" id="UP000598174">
    <property type="component" value="Unassembled WGS sequence"/>
</dbReference>
<evidence type="ECO:0000256" key="1">
    <source>
        <dbReference type="ARBA" id="ARBA00010813"/>
    </source>
</evidence>
<reference evidence="3" key="1">
    <citation type="submission" date="2021-01" db="EMBL/GenBank/DDBJ databases">
        <title>Whole genome shotgun sequence of Actinoplanes ferrugineus NBRC 15555.</title>
        <authorList>
            <person name="Komaki H."/>
            <person name="Tamura T."/>
        </authorList>
    </citation>
    <scope>NUCLEOTIDE SEQUENCE</scope>
    <source>
        <strain evidence="3">NBRC 15555</strain>
    </source>
</reference>
<feature type="domain" description="Myo-inositol-1-phosphate synthase GAPDH-like" evidence="2">
    <location>
        <begin position="214"/>
        <end position="318"/>
    </location>
</feature>
<dbReference type="AlphaFoldDB" id="A0A919MI25"/>
<comment type="similarity">
    <text evidence="1">Belongs to the myo-inositol 1-phosphate synthase family.</text>
</comment>